<evidence type="ECO:0000313" key="4">
    <source>
        <dbReference type="EMBL" id="GMG84067.1"/>
    </source>
</evidence>
<keyword evidence="1" id="KW-0805">Transcription regulation</keyword>
<gene>
    <name evidence="4" type="ORF">LNKW23_32810</name>
</gene>
<comment type="caution">
    <text evidence="4">The sequence shown here is derived from an EMBL/GenBank/DDBJ whole genome shotgun (WGS) entry which is preliminary data.</text>
</comment>
<dbReference type="EMBL" id="BSYI01000029">
    <property type="protein sequence ID" value="GMG84067.1"/>
    <property type="molecule type" value="Genomic_DNA"/>
</dbReference>
<dbReference type="PANTHER" id="PTHR34580">
    <property type="match status" value="1"/>
</dbReference>
<dbReference type="PANTHER" id="PTHR34580:SF3">
    <property type="entry name" value="PROTEIN PAFB"/>
    <property type="match status" value="1"/>
</dbReference>
<dbReference type="Proteomes" id="UP001239909">
    <property type="component" value="Unassembled WGS sequence"/>
</dbReference>
<dbReference type="Pfam" id="PF08279">
    <property type="entry name" value="HTH_11"/>
    <property type="match status" value="1"/>
</dbReference>
<keyword evidence="2" id="KW-0804">Transcription</keyword>
<dbReference type="SUPFAM" id="SSF46785">
    <property type="entry name" value="Winged helix' DNA-binding domain"/>
    <property type="match status" value="1"/>
</dbReference>
<dbReference type="PROSITE" id="PS52050">
    <property type="entry name" value="WYL"/>
    <property type="match status" value="1"/>
</dbReference>
<dbReference type="InterPro" id="IPR001034">
    <property type="entry name" value="DeoR_HTH"/>
</dbReference>
<reference evidence="4 5" key="1">
    <citation type="submission" date="2023-04" db="EMBL/GenBank/DDBJ databases">
        <title>Marinoamorphus aggregata gen. nov., sp. Nov., isolate from tissue of brittle star Ophioplocus japonicus.</title>
        <authorList>
            <person name="Kawano K."/>
            <person name="Sawayama S."/>
            <person name="Nakagawa S."/>
        </authorList>
    </citation>
    <scope>NUCLEOTIDE SEQUENCE [LARGE SCALE GENOMIC DNA]</scope>
    <source>
        <strain evidence="4 5">NKW23</strain>
    </source>
</reference>
<evidence type="ECO:0000259" key="3">
    <source>
        <dbReference type="PROSITE" id="PS51000"/>
    </source>
</evidence>
<dbReference type="InterPro" id="IPR013196">
    <property type="entry name" value="HTH_11"/>
</dbReference>
<dbReference type="InterPro" id="IPR036390">
    <property type="entry name" value="WH_DNA-bd_sf"/>
</dbReference>
<proteinExistence type="predicted"/>
<accession>A0ABQ6LQ80</accession>
<sequence>MRRADRLFDIIELLRGRGVVRARDIAAALEVSERTIYRDMASLIAAGLPIDGEAGVGYLLRDGFDLPPLMFDEDEIEALVLGLRIVAAWADPALTRAADRALAKVSDALPGHLREHAARVPLDAPARHHAEPLEIDLAALRAAIRGRQKVAFGYTDLAGRQTTRTLCPLLISFFGPVWTLTGWCELRGDFRMFRIDRIRGLTPLEARFGTDLRHRLEQRLAEERRSG</sequence>
<dbReference type="InterPro" id="IPR026881">
    <property type="entry name" value="WYL_dom"/>
</dbReference>
<feature type="domain" description="HTH deoR-type" evidence="3">
    <location>
        <begin position="3"/>
        <end position="58"/>
    </location>
</feature>
<keyword evidence="5" id="KW-1185">Reference proteome</keyword>
<name>A0ABQ6LQ80_9RHOB</name>
<dbReference type="InterPro" id="IPR051534">
    <property type="entry name" value="CBASS_pafABC_assoc_protein"/>
</dbReference>
<evidence type="ECO:0000256" key="2">
    <source>
        <dbReference type="ARBA" id="ARBA00023163"/>
    </source>
</evidence>
<dbReference type="PROSITE" id="PS51000">
    <property type="entry name" value="HTH_DEOR_2"/>
    <property type="match status" value="1"/>
</dbReference>
<dbReference type="InterPro" id="IPR036388">
    <property type="entry name" value="WH-like_DNA-bd_sf"/>
</dbReference>
<evidence type="ECO:0000313" key="5">
    <source>
        <dbReference type="Proteomes" id="UP001239909"/>
    </source>
</evidence>
<dbReference type="Pfam" id="PF13280">
    <property type="entry name" value="WYL"/>
    <property type="match status" value="1"/>
</dbReference>
<evidence type="ECO:0000256" key="1">
    <source>
        <dbReference type="ARBA" id="ARBA00023015"/>
    </source>
</evidence>
<protein>
    <submittedName>
        <fullName evidence="4">YafY family protein</fullName>
    </submittedName>
</protein>
<dbReference type="Gene3D" id="1.10.10.10">
    <property type="entry name" value="Winged helix-like DNA-binding domain superfamily/Winged helix DNA-binding domain"/>
    <property type="match status" value="1"/>
</dbReference>
<dbReference type="RefSeq" id="WP_285673009.1">
    <property type="nucleotide sequence ID" value="NZ_BSYI01000029.1"/>
</dbReference>
<organism evidence="4 5">
    <name type="scientific">Paralimibaculum aggregatum</name>
    <dbReference type="NCBI Taxonomy" id="3036245"/>
    <lineage>
        <taxon>Bacteria</taxon>
        <taxon>Pseudomonadati</taxon>
        <taxon>Pseudomonadota</taxon>
        <taxon>Alphaproteobacteria</taxon>
        <taxon>Rhodobacterales</taxon>
        <taxon>Paracoccaceae</taxon>
        <taxon>Paralimibaculum</taxon>
    </lineage>
</organism>